<dbReference type="AlphaFoldDB" id="A0A8C3V1X0"/>
<reference evidence="1" key="2">
    <citation type="submission" date="2025-08" db="UniProtKB">
        <authorList>
            <consortium name="Ensembl"/>
        </authorList>
    </citation>
    <scope>IDENTIFICATION</scope>
</reference>
<dbReference type="Proteomes" id="UP000694563">
    <property type="component" value="Chromosome 28"/>
</dbReference>
<name>A0A8C3V1X0_CATUS</name>
<proteinExistence type="predicted"/>
<evidence type="ECO:0000313" key="2">
    <source>
        <dbReference type="Proteomes" id="UP000694563"/>
    </source>
</evidence>
<reference evidence="1" key="3">
    <citation type="submission" date="2025-09" db="UniProtKB">
        <authorList>
            <consortium name="Ensembl"/>
        </authorList>
    </citation>
    <scope>IDENTIFICATION</scope>
</reference>
<organism evidence="1 2">
    <name type="scientific">Catharus ustulatus</name>
    <name type="common">Russet-backed thrush</name>
    <name type="synonym">Hylocichla ustulatus</name>
    <dbReference type="NCBI Taxonomy" id="91951"/>
    <lineage>
        <taxon>Eukaryota</taxon>
        <taxon>Metazoa</taxon>
        <taxon>Chordata</taxon>
        <taxon>Craniata</taxon>
        <taxon>Vertebrata</taxon>
        <taxon>Euteleostomi</taxon>
        <taxon>Archelosauria</taxon>
        <taxon>Archosauria</taxon>
        <taxon>Dinosauria</taxon>
        <taxon>Saurischia</taxon>
        <taxon>Theropoda</taxon>
        <taxon>Coelurosauria</taxon>
        <taxon>Aves</taxon>
        <taxon>Neognathae</taxon>
        <taxon>Neoaves</taxon>
        <taxon>Telluraves</taxon>
        <taxon>Australaves</taxon>
        <taxon>Passeriformes</taxon>
        <taxon>Turdidae</taxon>
        <taxon>Catharus</taxon>
    </lineage>
</organism>
<accession>A0A8C3V1X0</accession>
<protein>
    <submittedName>
        <fullName evidence="1">Uncharacterized protein</fullName>
    </submittedName>
</protein>
<evidence type="ECO:0000313" key="1">
    <source>
        <dbReference type="Ensembl" id="ENSCUSP00005024427.1"/>
    </source>
</evidence>
<keyword evidence="2" id="KW-1185">Reference proteome</keyword>
<reference evidence="1" key="1">
    <citation type="submission" date="2020-10" db="EMBL/GenBank/DDBJ databases">
        <title>Catharus ustulatus (Swainson's thrush) genome, bCatUst1, primary haplotype v2.</title>
        <authorList>
            <person name="Delmore K."/>
            <person name="Vafadar M."/>
            <person name="Formenti G."/>
            <person name="Chow W."/>
            <person name="Pelan S."/>
            <person name="Howe K."/>
            <person name="Rhie A."/>
            <person name="Mountcastle J."/>
            <person name="Haase B."/>
            <person name="Fedrigo O."/>
            <person name="Jarvis E.D."/>
        </authorList>
    </citation>
    <scope>NUCLEOTIDE SEQUENCE [LARGE SCALE GENOMIC DNA]</scope>
</reference>
<dbReference type="Ensembl" id="ENSCUST00005025295.1">
    <property type="protein sequence ID" value="ENSCUSP00005024427.1"/>
    <property type="gene ID" value="ENSCUSG00005015256.1"/>
</dbReference>
<sequence length="140" mass="14621">MFTLPWPSFRGTVDDNVVIKDFHHDLLHPQGQGGVPVLVLGRDSECGERVRALHPGPGDGGAQHQLTAALEVEGVAIEGQVVPVARDDAGGVEFSLRLTRLEGATGHVLAEDLIVEVQAAALGGAVGVIPKDLPLAEKLS</sequence>